<sequence>MEHFRSSCCCSSSRVFKLLILLILASFLLSFAAEARPIKDAGEMVAGGGLMAAEMDDWLSGLLLGEAKNQGPSDGGGHGPVELDEAEEGPSPGGGH</sequence>
<accession>A0A2I0B6Z0</accession>
<organism evidence="3 4">
    <name type="scientific">Apostasia shenzhenica</name>
    <dbReference type="NCBI Taxonomy" id="1088818"/>
    <lineage>
        <taxon>Eukaryota</taxon>
        <taxon>Viridiplantae</taxon>
        <taxon>Streptophyta</taxon>
        <taxon>Embryophyta</taxon>
        <taxon>Tracheophyta</taxon>
        <taxon>Spermatophyta</taxon>
        <taxon>Magnoliopsida</taxon>
        <taxon>Liliopsida</taxon>
        <taxon>Asparagales</taxon>
        <taxon>Orchidaceae</taxon>
        <taxon>Apostasioideae</taxon>
        <taxon>Apostasia</taxon>
    </lineage>
</organism>
<evidence type="ECO:0000256" key="1">
    <source>
        <dbReference type="SAM" id="MobiDB-lite"/>
    </source>
</evidence>
<dbReference type="Proteomes" id="UP000236161">
    <property type="component" value="Unassembled WGS sequence"/>
</dbReference>
<dbReference type="AlphaFoldDB" id="A0A2I0B6Z0"/>
<protein>
    <submittedName>
        <fullName evidence="3">Uncharacterized protein</fullName>
    </submittedName>
</protein>
<name>A0A2I0B6Z0_9ASPA</name>
<keyword evidence="4" id="KW-1185">Reference proteome</keyword>
<evidence type="ECO:0000313" key="3">
    <source>
        <dbReference type="EMBL" id="PKA63568.1"/>
    </source>
</evidence>
<gene>
    <name evidence="3" type="ORF">AXF42_Ash005463</name>
</gene>
<reference evidence="3 4" key="1">
    <citation type="journal article" date="2017" name="Nature">
        <title>The Apostasia genome and the evolution of orchids.</title>
        <authorList>
            <person name="Zhang G.Q."/>
            <person name="Liu K.W."/>
            <person name="Li Z."/>
            <person name="Lohaus R."/>
            <person name="Hsiao Y.Y."/>
            <person name="Niu S.C."/>
            <person name="Wang J.Y."/>
            <person name="Lin Y.C."/>
            <person name="Xu Q."/>
            <person name="Chen L.J."/>
            <person name="Yoshida K."/>
            <person name="Fujiwara S."/>
            <person name="Wang Z.W."/>
            <person name="Zhang Y.Q."/>
            <person name="Mitsuda N."/>
            <person name="Wang M."/>
            <person name="Liu G.H."/>
            <person name="Pecoraro L."/>
            <person name="Huang H.X."/>
            <person name="Xiao X.J."/>
            <person name="Lin M."/>
            <person name="Wu X.Y."/>
            <person name="Wu W.L."/>
            <person name="Chen Y.Y."/>
            <person name="Chang S.B."/>
            <person name="Sakamoto S."/>
            <person name="Ohme-Takagi M."/>
            <person name="Yagi M."/>
            <person name="Zeng S.J."/>
            <person name="Shen C.Y."/>
            <person name="Yeh C.M."/>
            <person name="Luo Y.B."/>
            <person name="Tsai W.C."/>
            <person name="Van de Peer Y."/>
            <person name="Liu Z.J."/>
        </authorList>
    </citation>
    <scope>NUCLEOTIDE SEQUENCE [LARGE SCALE GENOMIC DNA]</scope>
    <source>
        <strain evidence="4">cv. Shenzhen</strain>
        <tissue evidence="3">Stem</tissue>
    </source>
</reference>
<evidence type="ECO:0000313" key="4">
    <source>
        <dbReference type="Proteomes" id="UP000236161"/>
    </source>
</evidence>
<dbReference type="EMBL" id="KZ451908">
    <property type="protein sequence ID" value="PKA63568.1"/>
    <property type="molecule type" value="Genomic_DNA"/>
</dbReference>
<proteinExistence type="predicted"/>
<evidence type="ECO:0000256" key="2">
    <source>
        <dbReference type="SAM" id="SignalP"/>
    </source>
</evidence>
<keyword evidence="2" id="KW-0732">Signal</keyword>
<feature type="chain" id="PRO_5014131931" evidence="2">
    <location>
        <begin position="36"/>
        <end position="96"/>
    </location>
</feature>
<feature type="region of interest" description="Disordered" evidence="1">
    <location>
        <begin position="65"/>
        <end position="96"/>
    </location>
</feature>
<feature type="signal peptide" evidence="2">
    <location>
        <begin position="1"/>
        <end position="35"/>
    </location>
</feature>